<evidence type="ECO:0000313" key="2">
    <source>
        <dbReference type="Proteomes" id="UP000217446"/>
    </source>
</evidence>
<protein>
    <submittedName>
        <fullName evidence="1">Uncharacterized protein</fullName>
    </submittedName>
</protein>
<comment type="caution">
    <text evidence="1">The sequence shown here is derived from an EMBL/GenBank/DDBJ whole genome shotgun (WGS) entry which is preliminary data.</text>
</comment>
<gene>
    <name evidence="1" type="ORF">SO3561_09347</name>
</gene>
<proteinExistence type="predicted"/>
<accession>A0A250VU90</accession>
<dbReference type="STRING" id="1963.AQJ27_46080"/>
<reference evidence="2" key="1">
    <citation type="submission" date="2017-05" db="EMBL/GenBank/DDBJ databases">
        <title>Streptomyces olivochromogenes NBRC 3561 whole genome shotgun sequence.</title>
        <authorList>
            <person name="Dohra H."/>
            <person name="Kodani S."/>
        </authorList>
    </citation>
    <scope>NUCLEOTIDE SEQUENCE [LARGE SCALE GENOMIC DNA]</scope>
    <source>
        <strain evidence="2">NBRC 3561</strain>
    </source>
</reference>
<name>A0A250VU90_STROL</name>
<sequence>MRGDSFRADWRITDLIRHAATCKAPAPGVVCADDGPQFTALQEQVRQALKKDSRKEPELGRRGGRALYDGCPACS</sequence>
<evidence type="ECO:0000313" key="1">
    <source>
        <dbReference type="EMBL" id="GAX57777.1"/>
    </source>
</evidence>
<dbReference type="AlphaFoldDB" id="A0A250VU90"/>
<keyword evidence="2" id="KW-1185">Reference proteome</keyword>
<dbReference type="EMBL" id="BDQI01000040">
    <property type="protein sequence ID" value="GAX57777.1"/>
    <property type="molecule type" value="Genomic_DNA"/>
</dbReference>
<organism evidence="1 2">
    <name type="scientific">Streptomyces olivochromogenes</name>
    <dbReference type="NCBI Taxonomy" id="1963"/>
    <lineage>
        <taxon>Bacteria</taxon>
        <taxon>Bacillati</taxon>
        <taxon>Actinomycetota</taxon>
        <taxon>Actinomycetes</taxon>
        <taxon>Kitasatosporales</taxon>
        <taxon>Streptomycetaceae</taxon>
        <taxon>Streptomyces</taxon>
    </lineage>
</organism>
<dbReference type="Proteomes" id="UP000217446">
    <property type="component" value="Unassembled WGS sequence"/>
</dbReference>